<proteinExistence type="predicted"/>
<dbReference type="InterPro" id="IPR037187">
    <property type="entry name" value="DnaK_N"/>
</dbReference>
<evidence type="ECO:0000256" key="4">
    <source>
        <dbReference type="PROSITE-ProRule" id="PRU00510"/>
    </source>
</evidence>
<dbReference type="AlphaFoldDB" id="A0AAT9LD45"/>
<evidence type="ECO:0000256" key="5">
    <source>
        <dbReference type="SAM" id="MobiDB-lite"/>
    </source>
</evidence>
<dbReference type="KEGG" id="fcz:IMF26_01145"/>
<reference evidence="7" key="1">
    <citation type="submission" date="2020-10" db="EMBL/GenBank/DDBJ databases">
        <authorList>
            <person name="Kadnikov V."/>
            <person name="Beletsky A.V."/>
            <person name="Mardanov A.V."/>
            <person name="Karnachuk O.V."/>
            <person name="Ravin N.V."/>
        </authorList>
    </citation>
    <scope>NUCLEOTIDE SEQUENCE</scope>
    <source>
        <strain evidence="7">Bu02</strain>
    </source>
</reference>
<dbReference type="PROSITE" id="PS51128">
    <property type="entry name" value="ZF_DKSA_2"/>
    <property type="match status" value="1"/>
</dbReference>
<gene>
    <name evidence="7" type="ORF">IMF26_01145</name>
</gene>
<feature type="domain" description="Zinc finger DksA/TraR C4-type" evidence="6">
    <location>
        <begin position="82"/>
        <end position="116"/>
    </location>
</feature>
<dbReference type="NCBIfam" id="TIGR02890">
    <property type="entry name" value="bacill_yteA"/>
    <property type="match status" value="1"/>
</dbReference>
<name>A0AAT9LD45_9FIRM</name>
<reference evidence="7" key="2">
    <citation type="journal article" date="2023" name="Biology">
        <title>Prokaryotic Life Associated with Coal-Fire Gas Vents Revealed by Metagenomics.</title>
        <authorList>
            <person name="Kadnikov V.V."/>
            <person name="Mardanov A.V."/>
            <person name="Beletsky A.V."/>
            <person name="Karnachuk O.V."/>
            <person name="Ravin N.V."/>
        </authorList>
    </citation>
    <scope>NUCLEOTIDE SEQUENCE</scope>
    <source>
        <strain evidence="7">Bu02</strain>
    </source>
</reference>
<organism evidence="7">
    <name type="scientific">Candidatus Fermentithermobacillus carboniphilus</name>
    <dbReference type="NCBI Taxonomy" id="3085328"/>
    <lineage>
        <taxon>Bacteria</taxon>
        <taxon>Bacillati</taxon>
        <taxon>Bacillota</taxon>
        <taxon>Candidatus Fermentithermobacillia</taxon>
        <taxon>Candidatus Fermentithermobacillales</taxon>
        <taxon>Candidatus Fermentithermobacillaceae</taxon>
        <taxon>Candidatus Fermentithermobacillus</taxon>
    </lineage>
</organism>
<dbReference type="EMBL" id="CP062796">
    <property type="protein sequence ID" value="QUL98723.1"/>
    <property type="molecule type" value="Genomic_DNA"/>
</dbReference>
<feature type="compositionally biased region" description="Polar residues" evidence="5">
    <location>
        <begin position="151"/>
        <end position="162"/>
    </location>
</feature>
<sequence length="162" mass="18166">MRHFENLLTREKERLLRAFTAIKEKTFSQGQKDSLSEEAMYDQHPADIGTETFEREKDLGLKDGIEINLSRVEGAIARIRQGTYGVCLRCGQPIPEGRLEAAPEAELCVRCQKEEEVKPRSRRPVEEQVIKPGFPDEGEGNEEQPGDEPPLSQSGVVSCNLA</sequence>
<dbReference type="GO" id="GO:0008270">
    <property type="term" value="F:zinc ion binding"/>
    <property type="evidence" value="ECO:0007669"/>
    <property type="project" value="UniProtKB-KW"/>
</dbReference>
<evidence type="ECO:0000256" key="1">
    <source>
        <dbReference type="ARBA" id="ARBA00022723"/>
    </source>
</evidence>
<keyword evidence="2" id="KW-0863">Zinc-finger</keyword>
<evidence type="ECO:0000313" key="7">
    <source>
        <dbReference type="EMBL" id="QUL98723.1"/>
    </source>
</evidence>
<dbReference type="Gene3D" id="1.20.120.910">
    <property type="entry name" value="DksA, coiled-coil domain"/>
    <property type="match status" value="1"/>
</dbReference>
<feature type="compositionally biased region" description="Acidic residues" evidence="5">
    <location>
        <begin position="136"/>
        <end position="146"/>
    </location>
</feature>
<dbReference type="SUPFAM" id="SSF109635">
    <property type="entry name" value="DnaK suppressor protein DksA, alpha-hairpin domain"/>
    <property type="match status" value="1"/>
</dbReference>
<feature type="compositionally biased region" description="Basic and acidic residues" evidence="5">
    <location>
        <begin position="116"/>
        <end position="129"/>
    </location>
</feature>
<dbReference type="SUPFAM" id="SSF57716">
    <property type="entry name" value="Glucocorticoid receptor-like (DNA-binding domain)"/>
    <property type="match status" value="1"/>
</dbReference>
<feature type="region of interest" description="Disordered" evidence="5">
    <location>
        <begin position="116"/>
        <end position="162"/>
    </location>
</feature>
<dbReference type="InterPro" id="IPR014240">
    <property type="entry name" value="YteA"/>
</dbReference>
<accession>A0AAT9LD45</accession>
<dbReference type="PANTHER" id="PTHR33823:SF4">
    <property type="entry name" value="GENERAL STRESS PROTEIN 16O"/>
    <property type="match status" value="1"/>
</dbReference>
<feature type="zinc finger region" description="dksA C4-type" evidence="4">
    <location>
        <begin position="87"/>
        <end position="111"/>
    </location>
</feature>
<keyword evidence="1" id="KW-0479">Metal-binding</keyword>
<protein>
    <submittedName>
        <fullName evidence="7">TraR/DksA C4-type zinc finger protein</fullName>
    </submittedName>
</protein>
<evidence type="ECO:0000259" key="6">
    <source>
        <dbReference type="Pfam" id="PF01258"/>
    </source>
</evidence>
<evidence type="ECO:0000256" key="3">
    <source>
        <dbReference type="ARBA" id="ARBA00022833"/>
    </source>
</evidence>
<dbReference type="Pfam" id="PF01258">
    <property type="entry name" value="zf-dskA_traR"/>
    <property type="match status" value="1"/>
</dbReference>
<keyword evidence="3" id="KW-0862">Zinc</keyword>
<evidence type="ECO:0000256" key="2">
    <source>
        <dbReference type="ARBA" id="ARBA00022771"/>
    </source>
</evidence>
<dbReference type="PANTHER" id="PTHR33823">
    <property type="entry name" value="RNA POLYMERASE-BINDING TRANSCRIPTION FACTOR DKSA-RELATED"/>
    <property type="match status" value="1"/>
</dbReference>
<dbReference type="InterPro" id="IPR000962">
    <property type="entry name" value="Znf_DskA_TraR"/>
</dbReference>